<feature type="signal peptide" evidence="1">
    <location>
        <begin position="1"/>
        <end position="20"/>
    </location>
</feature>
<evidence type="ECO:0000313" key="3">
    <source>
        <dbReference type="Proteomes" id="UP001273350"/>
    </source>
</evidence>
<accession>A0ABU4RI69</accession>
<keyword evidence="1" id="KW-0732">Signal</keyword>
<dbReference type="Proteomes" id="UP001273350">
    <property type="component" value="Unassembled WGS sequence"/>
</dbReference>
<evidence type="ECO:0000313" key="2">
    <source>
        <dbReference type="EMBL" id="MDX6191593.1"/>
    </source>
</evidence>
<evidence type="ECO:0000256" key="1">
    <source>
        <dbReference type="SAM" id="SignalP"/>
    </source>
</evidence>
<reference evidence="2 3" key="1">
    <citation type="submission" date="2023-11" db="EMBL/GenBank/DDBJ databases">
        <title>Unpublished Manusciprt.</title>
        <authorList>
            <person name="Saticioglu I.B."/>
            <person name="Ay H."/>
            <person name="Ajmi N."/>
            <person name="Altun S."/>
            <person name="Duman M."/>
        </authorList>
    </citation>
    <scope>NUCLEOTIDE SEQUENCE [LARGE SCALE GENOMIC DNA]</scope>
    <source>
        <strain evidence="2 3">Fl-318</strain>
    </source>
</reference>
<evidence type="ECO:0008006" key="4">
    <source>
        <dbReference type="Google" id="ProtNLM"/>
    </source>
</evidence>
<gene>
    <name evidence="2" type="ORF">SGQ83_19720</name>
</gene>
<sequence length="200" mass="22034">MKTSIVITMLFCIITGSIKAQDFDNNEVHVAYSDGFTLGAIDSFSNILPTAIIDGFTGEKTKIESESSFGMIEAGYRYQITDRSRVGLDLGYQNYSSKMITEKTSKTVKRAVDYILILPTANYTYLRIPLVDLYGSASIGAYLTNEKITETNQNVIKNNSIDLGWQVNPIGLRVGEKLSGFAELGFGIKGFVTAGVNYKF</sequence>
<proteinExistence type="predicted"/>
<feature type="chain" id="PRO_5045961544" description="Outer membrane protein beta-barrel domain-containing protein" evidence="1">
    <location>
        <begin position="21"/>
        <end position="200"/>
    </location>
</feature>
<comment type="caution">
    <text evidence="2">The sequence shown here is derived from an EMBL/GenBank/DDBJ whole genome shotgun (WGS) entry which is preliminary data.</text>
</comment>
<dbReference type="RefSeq" id="WP_230002128.1">
    <property type="nucleotide sequence ID" value="NZ_CP087134.1"/>
</dbReference>
<dbReference type="EMBL" id="JAWXVI010000011">
    <property type="protein sequence ID" value="MDX6191593.1"/>
    <property type="molecule type" value="Genomic_DNA"/>
</dbReference>
<dbReference type="InterPro" id="IPR011250">
    <property type="entry name" value="OMP/PagP_B-barrel"/>
</dbReference>
<protein>
    <recommendedName>
        <fullName evidence="4">Outer membrane protein beta-barrel domain-containing protein</fullName>
    </recommendedName>
</protein>
<keyword evidence="3" id="KW-1185">Reference proteome</keyword>
<organism evidence="2 3">
    <name type="scientific">Flavobacterium cupriresistens</name>
    <dbReference type="NCBI Taxonomy" id="2893885"/>
    <lineage>
        <taxon>Bacteria</taxon>
        <taxon>Pseudomonadati</taxon>
        <taxon>Bacteroidota</taxon>
        <taxon>Flavobacteriia</taxon>
        <taxon>Flavobacteriales</taxon>
        <taxon>Flavobacteriaceae</taxon>
        <taxon>Flavobacterium</taxon>
    </lineage>
</organism>
<name>A0ABU4RI69_9FLAO</name>
<dbReference type="SUPFAM" id="SSF56925">
    <property type="entry name" value="OMPA-like"/>
    <property type="match status" value="1"/>
</dbReference>